<keyword evidence="1" id="KW-0732">Signal</keyword>
<evidence type="ECO:0000256" key="1">
    <source>
        <dbReference type="SAM" id="SignalP"/>
    </source>
</evidence>
<proteinExistence type="predicted"/>
<dbReference type="Proteomes" id="UP000186079">
    <property type="component" value="Unassembled WGS sequence"/>
</dbReference>
<dbReference type="PANTHER" id="PTHR30024">
    <property type="entry name" value="ALIPHATIC SULFONATES-BINDING PROTEIN-RELATED"/>
    <property type="match status" value="1"/>
</dbReference>
<reference evidence="3 4" key="1">
    <citation type="submission" date="2017-01" db="EMBL/GenBank/DDBJ databases">
        <authorList>
            <person name="Mah S.A."/>
            <person name="Swanson W.J."/>
            <person name="Moy G.W."/>
            <person name="Vacquier V.D."/>
        </authorList>
    </citation>
    <scope>NUCLEOTIDE SEQUENCE [LARGE SCALE GENOMIC DNA]</scope>
    <source>
        <strain evidence="3 4">ATCC 29606</strain>
    </source>
</reference>
<dbReference type="Gene3D" id="3.40.190.10">
    <property type="entry name" value="Periplasmic binding protein-like II"/>
    <property type="match status" value="2"/>
</dbReference>
<dbReference type="Pfam" id="PF09084">
    <property type="entry name" value="NMT1"/>
    <property type="match status" value="1"/>
</dbReference>
<gene>
    <name evidence="3" type="ORF">SAMN05421672_112133</name>
</gene>
<name>A0A1N6X5Q4_9PSED</name>
<accession>A0A1N6X5Q4</accession>
<dbReference type="EMBL" id="FTMC01000012">
    <property type="protein sequence ID" value="SIQ97694.1"/>
    <property type="molecule type" value="Genomic_DNA"/>
</dbReference>
<dbReference type="PANTHER" id="PTHR30024:SF2">
    <property type="entry name" value="ABC TRANSPORTER SUBSTRATE-BINDING PROTEIN"/>
    <property type="match status" value="1"/>
</dbReference>
<sequence>MKLKNLAGIGLLSATLLTTSAAQAEGTLRLAQQFGIAYLLLDVARDQKLIEKHGRAEGVDIHVEWKQISGAAAMNEALLAGALDVVTAGTPPMLGLWDRTHGRQNIKGIAALGSIPSYLLTNNPAIQSLDDFTEKDRIAVPSAIVGFQPRTLQIAAAERYGNEQFKRFDPITISLPHPDATAALLTGASEITAHFSSAPFQYQALENPKVRKLLSSYDVLGGPGTMNVLYTTEKFHNQNPKTYRAFYKALEEAEGFVKANPDEAVAIYIRQQNSRLDPAFLKKVVLDPEVEFTITPQRTFVYARKMHELGILKQQPNDWKDYFFPAVHARSGS</sequence>
<feature type="chain" id="PRO_5010340638" evidence="1">
    <location>
        <begin position="25"/>
        <end position="333"/>
    </location>
</feature>
<dbReference type="SUPFAM" id="SSF53850">
    <property type="entry name" value="Periplasmic binding protein-like II"/>
    <property type="match status" value="1"/>
</dbReference>
<evidence type="ECO:0000313" key="3">
    <source>
        <dbReference type="EMBL" id="SIQ97694.1"/>
    </source>
</evidence>
<feature type="signal peptide" evidence="1">
    <location>
        <begin position="1"/>
        <end position="24"/>
    </location>
</feature>
<dbReference type="RefSeq" id="WP_039561914.1">
    <property type="nucleotide sequence ID" value="NZ_FTMC01000012.1"/>
</dbReference>
<dbReference type="AlphaFoldDB" id="A0A1N6X5Q4"/>
<dbReference type="InterPro" id="IPR015168">
    <property type="entry name" value="SsuA/THI5"/>
</dbReference>
<protein>
    <submittedName>
        <fullName evidence="3">NitT/TauT family transport system substrate-binding protein</fullName>
    </submittedName>
</protein>
<feature type="domain" description="SsuA/THI5-like" evidence="2">
    <location>
        <begin position="223"/>
        <end position="264"/>
    </location>
</feature>
<organism evidence="3 4">
    <name type="scientific">Pseudomonas flexibilis</name>
    <dbReference type="NCBI Taxonomy" id="706570"/>
    <lineage>
        <taxon>Bacteria</taxon>
        <taxon>Pseudomonadati</taxon>
        <taxon>Pseudomonadota</taxon>
        <taxon>Gammaproteobacteria</taxon>
        <taxon>Pseudomonadales</taxon>
        <taxon>Pseudomonadaceae</taxon>
        <taxon>Pseudomonas</taxon>
    </lineage>
</organism>
<evidence type="ECO:0000313" key="4">
    <source>
        <dbReference type="Proteomes" id="UP000186079"/>
    </source>
</evidence>
<evidence type="ECO:0000259" key="2">
    <source>
        <dbReference type="Pfam" id="PF09084"/>
    </source>
</evidence>